<evidence type="ECO:0000313" key="6">
    <source>
        <dbReference type="Proteomes" id="UP000812287"/>
    </source>
</evidence>
<dbReference type="Proteomes" id="UP000812287">
    <property type="component" value="Unassembled WGS sequence"/>
</dbReference>
<protein>
    <submittedName>
        <fullName evidence="5">SnodProt1</fullName>
    </submittedName>
</protein>
<keyword evidence="4" id="KW-0732">Signal</keyword>
<comment type="caution">
    <text evidence="5">The sequence shown here is derived from an EMBL/GenBank/DDBJ whole genome shotgun (WGS) entry which is preliminary data.</text>
</comment>
<keyword evidence="3" id="KW-0964">Secreted</keyword>
<dbReference type="InterPro" id="IPR010829">
    <property type="entry name" value="Cerato-platanin"/>
</dbReference>
<comment type="subcellular location">
    <subcellularLocation>
        <location evidence="1">Secreted</location>
    </subcellularLocation>
</comment>
<evidence type="ECO:0000256" key="4">
    <source>
        <dbReference type="SAM" id="SignalP"/>
    </source>
</evidence>
<dbReference type="CDD" id="cd22778">
    <property type="entry name" value="DPBB_CEPL-like"/>
    <property type="match status" value="1"/>
</dbReference>
<evidence type="ECO:0000256" key="3">
    <source>
        <dbReference type="ARBA" id="ARBA00022525"/>
    </source>
</evidence>
<dbReference type="GO" id="GO:0005576">
    <property type="term" value="C:extracellular region"/>
    <property type="evidence" value="ECO:0007669"/>
    <property type="project" value="UniProtKB-SubCell"/>
</dbReference>
<dbReference type="Pfam" id="PF07249">
    <property type="entry name" value="Cerato-platanin"/>
    <property type="match status" value="1"/>
</dbReference>
<name>A0A9P8AMM3_9AGAR</name>
<dbReference type="AlphaFoldDB" id="A0A9P8AMM3"/>
<accession>A0A9P8AMM3</accession>
<dbReference type="SUPFAM" id="SSF50685">
    <property type="entry name" value="Barwin-like endoglucanases"/>
    <property type="match status" value="1"/>
</dbReference>
<proteinExistence type="inferred from homology"/>
<keyword evidence="6" id="KW-1185">Reference proteome</keyword>
<dbReference type="OrthoDB" id="4898945at2759"/>
<feature type="chain" id="PRO_5040243073" evidence="4">
    <location>
        <begin position="19"/>
        <end position="139"/>
    </location>
</feature>
<organism evidence="5 6">
    <name type="scientific">Guyanagaster necrorhizus</name>
    <dbReference type="NCBI Taxonomy" id="856835"/>
    <lineage>
        <taxon>Eukaryota</taxon>
        <taxon>Fungi</taxon>
        <taxon>Dikarya</taxon>
        <taxon>Basidiomycota</taxon>
        <taxon>Agaricomycotina</taxon>
        <taxon>Agaricomycetes</taxon>
        <taxon>Agaricomycetidae</taxon>
        <taxon>Agaricales</taxon>
        <taxon>Marasmiineae</taxon>
        <taxon>Physalacriaceae</taxon>
        <taxon>Guyanagaster</taxon>
    </lineage>
</organism>
<evidence type="ECO:0000256" key="2">
    <source>
        <dbReference type="ARBA" id="ARBA00010421"/>
    </source>
</evidence>
<evidence type="ECO:0000313" key="5">
    <source>
        <dbReference type="EMBL" id="KAG7440899.1"/>
    </source>
</evidence>
<feature type="signal peptide" evidence="4">
    <location>
        <begin position="1"/>
        <end position="18"/>
    </location>
</feature>
<evidence type="ECO:0000256" key="1">
    <source>
        <dbReference type="ARBA" id="ARBA00004613"/>
    </source>
</evidence>
<dbReference type="RefSeq" id="XP_043034399.1">
    <property type="nucleotide sequence ID" value="XM_043178493.1"/>
</dbReference>
<dbReference type="InterPro" id="IPR036908">
    <property type="entry name" value="RlpA-like_sf"/>
</dbReference>
<sequence length="139" mass="14098">MKFFSTLALVLVPSYALSTTVGYDSGYGVGSNSLANVACSNGVNGLLTKGFTTYSSLPTFPNISSSDAIAGWNSPNCGTCWELTYSGTGNTITVLAIDHAASGFYTSQAAMDALTNGNAVELGVVQATATQVDASACGL</sequence>
<reference evidence="5" key="1">
    <citation type="submission" date="2020-11" db="EMBL/GenBank/DDBJ databases">
        <title>Adaptations for nitrogen fixation in a non-lichenized fungal sporocarp promotes dispersal by wood-feeding termites.</title>
        <authorList>
            <consortium name="DOE Joint Genome Institute"/>
            <person name="Koch R.A."/>
            <person name="Yoon G."/>
            <person name="Arayal U."/>
            <person name="Lail K."/>
            <person name="Amirebrahimi M."/>
            <person name="Labutti K."/>
            <person name="Lipzen A."/>
            <person name="Riley R."/>
            <person name="Barry K."/>
            <person name="Henrissat B."/>
            <person name="Grigoriev I.V."/>
            <person name="Herr J.R."/>
            <person name="Aime M.C."/>
        </authorList>
    </citation>
    <scope>NUCLEOTIDE SEQUENCE</scope>
    <source>
        <strain evidence="5">MCA 3950</strain>
    </source>
</reference>
<comment type="similarity">
    <text evidence="2">Belongs to the cerato-platanin family.</text>
</comment>
<dbReference type="GeneID" id="66100784"/>
<dbReference type="Gene3D" id="2.40.40.10">
    <property type="entry name" value="RlpA-like domain"/>
    <property type="match status" value="1"/>
</dbReference>
<dbReference type="EMBL" id="MU250566">
    <property type="protein sequence ID" value="KAG7440899.1"/>
    <property type="molecule type" value="Genomic_DNA"/>
</dbReference>
<gene>
    <name evidence="5" type="ORF">BT62DRAFT_1047337</name>
</gene>